<gene>
    <name evidence="3" type="ORF">BsIDN1_42670</name>
</gene>
<evidence type="ECO:0000256" key="2">
    <source>
        <dbReference type="SAM" id="SignalP"/>
    </source>
</evidence>
<feature type="chain" id="PRO_5024848055" evidence="2">
    <location>
        <begin position="26"/>
        <end position="92"/>
    </location>
</feature>
<protein>
    <submittedName>
        <fullName evidence="3">Uncharacterized protein</fullName>
    </submittedName>
</protein>
<reference evidence="3 4" key="1">
    <citation type="submission" date="2019-12" db="EMBL/GenBank/DDBJ databases">
        <title>Full genome sequence of a Bacillus safensis strain isolated from commercially available natto in Indonesia.</title>
        <authorList>
            <person name="Yoshida M."/>
            <person name="Uomi M."/>
            <person name="Waturangi D."/>
            <person name="Ekaputri J.J."/>
            <person name="Setiamarga D.H.E."/>
        </authorList>
    </citation>
    <scope>NUCLEOTIDE SEQUENCE [LARGE SCALE GENOMIC DNA]</scope>
    <source>
        <strain evidence="3 4">IDN1</strain>
    </source>
</reference>
<keyword evidence="2" id="KW-0732">Signal</keyword>
<dbReference type="Proteomes" id="UP000464658">
    <property type="component" value="Chromosome"/>
</dbReference>
<organism evidence="3 4">
    <name type="scientific">Bacillus safensis</name>
    <dbReference type="NCBI Taxonomy" id="561879"/>
    <lineage>
        <taxon>Bacteria</taxon>
        <taxon>Bacillati</taxon>
        <taxon>Bacillota</taxon>
        <taxon>Bacilli</taxon>
        <taxon>Bacillales</taxon>
        <taxon>Bacillaceae</taxon>
        <taxon>Bacillus</taxon>
    </lineage>
</organism>
<accession>A0A5S9MFI7</accession>
<feature type="region of interest" description="Disordered" evidence="1">
    <location>
        <begin position="73"/>
        <end position="92"/>
    </location>
</feature>
<name>A0A5S9MFI7_BACIA</name>
<dbReference type="EMBL" id="AP021906">
    <property type="protein sequence ID" value="BBP90649.1"/>
    <property type="molecule type" value="Genomic_DNA"/>
</dbReference>
<feature type="signal peptide" evidence="2">
    <location>
        <begin position="1"/>
        <end position="25"/>
    </location>
</feature>
<evidence type="ECO:0000313" key="4">
    <source>
        <dbReference type="Proteomes" id="UP000464658"/>
    </source>
</evidence>
<dbReference type="AlphaFoldDB" id="A0A5S9MFI7"/>
<sequence>MTMKQVTAVMGLMLFFWLIAPHAGAEEKEPLSNEQPAAQEVANGQADALELHSISDFLETILDEYGGFLPESQKGTVKEMIDGDKELSPQHG</sequence>
<proteinExistence type="predicted"/>
<evidence type="ECO:0000256" key="1">
    <source>
        <dbReference type="SAM" id="MobiDB-lite"/>
    </source>
</evidence>
<feature type="compositionally biased region" description="Basic and acidic residues" evidence="1">
    <location>
        <begin position="76"/>
        <end position="92"/>
    </location>
</feature>
<evidence type="ECO:0000313" key="3">
    <source>
        <dbReference type="EMBL" id="BBP90649.1"/>
    </source>
</evidence>